<accession>A0ABQ3UPB0</accession>
<evidence type="ECO:0000313" key="2">
    <source>
        <dbReference type="Proteomes" id="UP000654345"/>
    </source>
</evidence>
<dbReference type="RefSeq" id="WP_201371255.1">
    <property type="nucleotide sequence ID" value="NZ_BNJG01000001.1"/>
</dbReference>
<dbReference type="SUPFAM" id="SSF52540">
    <property type="entry name" value="P-loop containing nucleoside triphosphate hydrolases"/>
    <property type="match status" value="1"/>
</dbReference>
<gene>
    <name evidence="1" type="ORF">KSB_30360</name>
</gene>
<comment type="caution">
    <text evidence="1">The sequence shown here is derived from an EMBL/GenBank/DDBJ whole genome shotgun (WGS) entry which is preliminary data.</text>
</comment>
<reference evidence="1 2" key="1">
    <citation type="journal article" date="2021" name="Int. J. Syst. Evol. Microbiol.">
        <title>Reticulibacter mediterranei gen. nov., sp. nov., within the new family Reticulibacteraceae fam. nov., and Ktedonospora formicarum gen. nov., sp. nov., Ktedonobacter robiniae sp. nov., Dictyobacter formicarum sp. nov. and Dictyobacter arantiisoli sp. nov., belonging to the class Ktedonobacteria.</title>
        <authorList>
            <person name="Yabe S."/>
            <person name="Zheng Y."/>
            <person name="Wang C.M."/>
            <person name="Sakai Y."/>
            <person name="Abe K."/>
            <person name="Yokota A."/>
            <person name="Donadio S."/>
            <person name="Cavaletti L."/>
            <person name="Monciardini P."/>
        </authorList>
    </citation>
    <scope>NUCLEOTIDE SEQUENCE [LARGE SCALE GENOMIC DNA]</scope>
    <source>
        <strain evidence="1 2">SOSP1-30</strain>
    </source>
</reference>
<protein>
    <submittedName>
        <fullName evidence="1">ATPase AAA</fullName>
    </submittedName>
</protein>
<proteinExistence type="predicted"/>
<dbReference type="Proteomes" id="UP000654345">
    <property type="component" value="Unassembled WGS sequence"/>
</dbReference>
<evidence type="ECO:0000313" key="1">
    <source>
        <dbReference type="EMBL" id="GHO54561.1"/>
    </source>
</evidence>
<name>A0ABQ3UPB0_9CHLR</name>
<keyword evidence="2" id="KW-1185">Reference proteome</keyword>
<sequence>MLEEIERLKHALQHVYWLGGSPCAGKSSIANELVTRYGWRLYRCDDAYARHAQEATVTNEPTLYHLSRLTPDALWIERSVEQQIREEFAFYHDEWRLIVRDLEALPRDVPILAEGSALLPGLVAPLLCERSKAMWMVPTMEFQLTYYQQRAWAREVVRECRDPEQAFENWMQRDSGFARAVIQEARQYHLDVVVVDGTRTLAQNLAYVEQAWRGDVQV</sequence>
<organism evidence="1 2">
    <name type="scientific">Ktedonobacter robiniae</name>
    <dbReference type="NCBI Taxonomy" id="2778365"/>
    <lineage>
        <taxon>Bacteria</taxon>
        <taxon>Bacillati</taxon>
        <taxon>Chloroflexota</taxon>
        <taxon>Ktedonobacteria</taxon>
        <taxon>Ktedonobacterales</taxon>
        <taxon>Ktedonobacteraceae</taxon>
        <taxon>Ktedonobacter</taxon>
    </lineage>
</organism>
<dbReference type="InterPro" id="IPR027417">
    <property type="entry name" value="P-loop_NTPase"/>
</dbReference>
<dbReference type="Gene3D" id="3.40.50.300">
    <property type="entry name" value="P-loop containing nucleotide triphosphate hydrolases"/>
    <property type="match status" value="1"/>
</dbReference>
<dbReference type="EMBL" id="BNJG01000001">
    <property type="protein sequence ID" value="GHO54561.1"/>
    <property type="molecule type" value="Genomic_DNA"/>
</dbReference>